<dbReference type="Gene3D" id="3.30.2090.10">
    <property type="entry name" value="Multidrug efflux transporter AcrB TolC docking domain, DN and DC subdomains"/>
    <property type="match status" value="2"/>
</dbReference>
<keyword evidence="1" id="KW-1133">Transmembrane helix</keyword>
<dbReference type="Pfam" id="PF00873">
    <property type="entry name" value="ACR_tran"/>
    <property type="match status" value="1"/>
</dbReference>
<keyword evidence="1" id="KW-0812">Transmembrane</keyword>
<evidence type="ECO:0000313" key="3">
    <source>
        <dbReference type="Proteomes" id="UP000091979"/>
    </source>
</evidence>
<feature type="transmembrane region" description="Helical" evidence="1">
    <location>
        <begin position="935"/>
        <end position="955"/>
    </location>
</feature>
<dbReference type="GO" id="GO:0005886">
    <property type="term" value="C:plasma membrane"/>
    <property type="evidence" value="ECO:0007669"/>
    <property type="project" value="TreeGrafter"/>
</dbReference>
<reference evidence="2 3" key="1">
    <citation type="submission" date="2015-01" db="EMBL/GenBank/DDBJ databases">
        <title>Desulfovibrio sp. JC271 draft genome sequence.</title>
        <authorList>
            <person name="Shivani Y."/>
            <person name="Subhash Y."/>
            <person name="Sasikala C."/>
            <person name="Ramana C.V."/>
        </authorList>
    </citation>
    <scope>NUCLEOTIDE SEQUENCE [LARGE SCALE GENOMIC DNA]</scope>
    <source>
        <strain evidence="2 3">JC271</strain>
    </source>
</reference>
<dbReference type="Proteomes" id="UP000091979">
    <property type="component" value="Unassembled WGS sequence"/>
</dbReference>
<feature type="transmembrane region" description="Helical" evidence="1">
    <location>
        <begin position="1010"/>
        <end position="1031"/>
    </location>
</feature>
<dbReference type="EMBL" id="JXMS01000001">
    <property type="protein sequence ID" value="OBQ57604.1"/>
    <property type="molecule type" value="Genomic_DNA"/>
</dbReference>
<dbReference type="SUPFAM" id="SSF82714">
    <property type="entry name" value="Multidrug efflux transporter AcrB TolC docking domain, DN and DC subdomains"/>
    <property type="match status" value="1"/>
</dbReference>
<comment type="caution">
    <text evidence="2">The sequence shown here is derived from an EMBL/GenBank/DDBJ whole genome shotgun (WGS) entry which is preliminary data.</text>
</comment>
<dbReference type="Gene3D" id="1.20.1640.10">
    <property type="entry name" value="Multidrug efflux transporter AcrB transmembrane domain"/>
    <property type="match status" value="2"/>
</dbReference>
<evidence type="ECO:0000256" key="1">
    <source>
        <dbReference type="SAM" id="Phobius"/>
    </source>
</evidence>
<dbReference type="SUPFAM" id="SSF82866">
    <property type="entry name" value="Multidrug efflux transporter AcrB transmembrane domain"/>
    <property type="match status" value="2"/>
</dbReference>
<dbReference type="InterPro" id="IPR001036">
    <property type="entry name" value="Acrflvin-R"/>
</dbReference>
<dbReference type="PRINTS" id="PR00702">
    <property type="entry name" value="ACRIFLAVINRP"/>
</dbReference>
<dbReference type="InterPro" id="IPR027463">
    <property type="entry name" value="AcrB_DN_DC_subdom"/>
</dbReference>
<sequence>MDSKEKQKLHEQNMNNSADDPDHYSAFFKFFISKTTFSILFLFTLVIGGIFGYTHMIKESFPDLSIPQAVVTTEWAGASPEIIEKEITNKIEKKLKSLKGLKSLRSGSRRNFSSITVEFQADEIMSEAMALLRAKVSEAEADLPSEAKKPKITEVAVSDTPIATFMIYGNVDPARMGTVARDLKRKFERINGIREAQLSGDRKEIVRIQLKPARMRALALSATTVRDAITSASRDMPLGQIEDNSASWSVNLTARFESLDDLRNVPVKRLTNGRTIRLHEVAEVSRNLDKEINRCLLSWSGGNFLQGISIGIIKVSGRDTLALIKKAEAVIKKATQAPDWPNSLQYAIVSNESSTITNQLSSMISNGWQAMVAVFLVLLFMLTWREALIAGLSIPITFLGSVAIVALLGNTMNMIVIIGMVLALGMLVDVFILVMEGMHEAIFIKKLGFLPAAHSTIKTYAMPAFAGQMTTVLAMTPLLAIRGLDGKFIRLIPITTITCLLLSFVVAFLVSIPLSRFLLGKGNLNTTKTAVDNLTERISASFKAWLLIGPAASKKKAAAWVAGAFALFILSLNLAGYLPSEMYPKDDGLNMGVFIRLAPGTDLEQSQKLASEVGATLKDTSFLESVTMFVGKKSPFSGGSLQDSLLPTESTNFIGFSLRFLPKKERNKLAYEYQPELRARINSVLSKHPGTELFLKAEVGGSTGAAPVQIELTGTEIKKLRTIANDVKSALRNVQGTSDVADNLGPAEDQLRTTPRREALNFYRVQLDDVINQVRIALENDKIGSYKLPGVKEDLDIKLSTLWASREGKIGSPRTAEELHFLSVTNDSGISIPVSSLLTFDPEEASQVILHRNNRRTVSVTAKTNGVTASQILQAVQPKLETMEQTWPSGYSWSFSGEAESTSEVYSSVPMVLTLALFLVFSVLALLFGSFMQPIIIMLTVPLALTGTFIGFFLFNMPLSFPAIIGIISLAGIVVNNAIVMIETMNEVRQKGASISEAASAGASERLRPIISTTVTTLIGLIPLAISSPFWMPLCLAIIFGLTVATIMALVVIPCLYKLITHEKTLSA</sequence>
<dbReference type="Gene3D" id="3.30.70.1320">
    <property type="entry name" value="Multidrug efflux transporter AcrB pore domain like"/>
    <property type="match status" value="1"/>
</dbReference>
<dbReference type="Gene3D" id="3.30.70.1430">
    <property type="entry name" value="Multidrug efflux transporter AcrB pore domain"/>
    <property type="match status" value="2"/>
</dbReference>
<evidence type="ECO:0000313" key="2">
    <source>
        <dbReference type="EMBL" id="OBQ57604.1"/>
    </source>
</evidence>
<dbReference type="AlphaFoldDB" id="A0A1B7XQ06"/>
<evidence type="ECO:0008006" key="4">
    <source>
        <dbReference type="Google" id="ProtNLM"/>
    </source>
</evidence>
<feature type="transmembrane region" description="Helical" evidence="1">
    <location>
        <begin position="491"/>
        <end position="512"/>
    </location>
</feature>
<dbReference type="RefSeq" id="WP_066851547.1">
    <property type="nucleotide sequence ID" value="NZ_JXMS01000001.1"/>
</dbReference>
<protein>
    <recommendedName>
        <fullName evidence="4">Acriflavin resistance protein</fullName>
    </recommendedName>
</protein>
<keyword evidence="3" id="KW-1185">Reference proteome</keyword>
<feature type="transmembrane region" description="Helical" evidence="1">
    <location>
        <begin position="459"/>
        <end position="479"/>
    </location>
</feature>
<dbReference type="Gene3D" id="3.30.70.1440">
    <property type="entry name" value="Multidrug efflux transporter AcrB pore domain"/>
    <property type="match status" value="1"/>
</dbReference>
<dbReference type="PANTHER" id="PTHR32063:SF0">
    <property type="entry name" value="SWARMING MOTILITY PROTEIN SWRC"/>
    <property type="match status" value="1"/>
</dbReference>
<dbReference type="PANTHER" id="PTHR32063">
    <property type="match status" value="1"/>
</dbReference>
<gene>
    <name evidence="2" type="ORF">SP90_00720</name>
</gene>
<feature type="transmembrane region" description="Helical" evidence="1">
    <location>
        <begin position="1037"/>
        <end position="1057"/>
    </location>
</feature>
<dbReference type="SUPFAM" id="SSF82693">
    <property type="entry name" value="Multidrug efflux transporter AcrB pore domain, PN1, PN2, PC1 and PC2 subdomains"/>
    <property type="match status" value="2"/>
</dbReference>
<proteinExistence type="predicted"/>
<name>A0A1B7XQ06_9BACT</name>
<feature type="transmembrane region" description="Helical" evidence="1">
    <location>
        <begin position="905"/>
        <end position="928"/>
    </location>
</feature>
<keyword evidence="1" id="KW-0472">Membrane</keyword>
<feature type="transmembrane region" description="Helical" evidence="1">
    <location>
        <begin position="37"/>
        <end position="56"/>
    </location>
</feature>
<dbReference type="STRING" id="1560234.SP90_00720"/>
<feature type="transmembrane region" description="Helical" evidence="1">
    <location>
        <begin position="414"/>
        <end position="438"/>
    </location>
</feature>
<dbReference type="GO" id="GO:0042910">
    <property type="term" value="F:xenobiotic transmembrane transporter activity"/>
    <property type="evidence" value="ECO:0007669"/>
    <property type="project" value="TreeGrafter"/>
</dbReference>
<feature type="transmembrane region" description="Helical" evidence="1">
    <location>
        <begin position="961"/>
        <end position="982"/>
    </location>
</feature>
<feature type="transmembrane region" description="Helical" evidence="1">
    <location>
        <begin position="360"/>
        <end position="380"/>
    </location>
</feature>
<dbReference type="PATRIC" id="fig|1560234.3.peg.151"/>
<accession>A0A1B7XQ06</accession>
<feature type="transmembrane region" description="Helical" evidence="1">
    <location>
        <begin position="387"/>
        <end position="408"/>
    </location>
</feature>
<organism evidence="2 3">
    <name type="scientific">Halodesulfovibrio spirochaetisodalis</name>
    <dbReference type="NCBI Taxonomy" id="1560234"/>
    <lineage>
        <taxon>Bacteria</taxon>
        <taxon>Pseudomonadati</taxon>
        <taxon>Thermodesulfobacteriota</taxon>
        <taxon>Desulfovibrionia</taxon>
        <taxon>Desulfovibrionales</taxon>
        <taxon>Desulfovibrionaceae</taxon>
        <taxon>Halodesulfovibrio</taxon>
    </lineage>
</organism>